<gene>
    <name evidence="2" type="ORF">J2S07_000893</name>
</gene>
<evidence type="ECO:0000313" key="3">
    <source>
        <dbReference type="Proteomes" id="UP001231362"/>
    </source>
</evidence>
<keyword evidence="1" id="KW-1133">Transmembrane helix</keyword>
<evidence type="ECO:0000256" key="1">
    <source>
        <dbReference type="SAM" id="Phobius"/>
    </source>
</evidence>
<name>A0ABT9V0W4_9BACL</name>
<organism evidence="2 3">
    <name type="scientific">Anoxybacillus andreesenii</name>
    <dbReference type="NCBI Taxonomy" id="1325932"/>
    <lineage>
        <taxon>Bacteria</taxon>
        <taxon>Bacillati</taxon>
        <taxon>Bacillota</taxon>
        <taxon>Bacilli</taxon>
        <taxon>Bacillales</taxon>
        <taxon>Anoxybacillaceae</taxon>
        <taxon>Anoxybacillus</taxon>
    </lineage>
</organism>
<dbReference type="RefSeq" id="WP_307149192.1">
    <property type="nucleotide sequence ID" value="NZ_JAUSTU010000003.1"/>
</dbReference>
<evidence type="ECO:0000313" key="2">
    <source>
        <dbReference type="EMBL" id="MDQ0154589.1"/>
    </source>
</evidence>
<feature type="transmembrane region" description="Helical" evidence="1">
    <location>
        <begin position="81"/>
        <end position="99"/>
    </location>
</feature>
<sequence length="187" mass="21610">MGYKNHESRHIFLAIGVLIGLLSPLFLAFLPQLVANIFHYKNGVWNVFAPGENFIAFGIGFFFLFVASMVLFLMGLKRKSLVISCMVLLLSLSSFYVGAQSYKILADDSISYRPILTGKEHTYNWEDVEKIVRIDYVNEGYNEYEFCFTDGESLKLKNSNYFRQIRNKFDRKVKELDIAIESVKIEE</sequence>
<dbReference type="Proteomes" id="UP001231362">
    <property type="component" value="Unassembled WGS sequence"/>
</dbReference>
<dbReference type="EMBL" id="JAUSTU010000003">
    <property type="protein sequence ID" value="MDQ0154589.1"/>
    <property type="molecule type" value="Genomic_DNA"/>
</dbReference>
<feature type="transmembrane region" description="Helical" evidence="1">
    <location>
        <begin position="12"/>
        <end position="34"/>
    </location>
</feature>
<keyword evidence="1" id="KW-0472">Membrane</keyword>
<reference evidence="2 3" key="1">
    <citation type="submission" date="2023-07" db="EMBL/GenBank/DDBJ databases">
        <title>Genomic Encyclopedia of Type Strains, Phase IV (KMG-IV): sequencing the most valuable type-strain genomes for metagenomic binning, comparative biology and taxonomic classification.</title>
        <authorList>
            <person name="Goeker M."/>
        </authorList>
    </citation>
    <scope>NUCLEOTIDE SEQUENCE [LARGE SCALE GENOMIC DNA]</scope>
    <source>
        <strain evidence="2 3">DSM 23948</strain>
    </source>
</reference>
<proteinExistence type="predicted"/>
<accession>A0ABT9V0W4</accession>
<protein>
    <submittedName>
        <fullName evidence="2">Uncharacterized protein</fullName>
    </submittedName>
</protein>
<keyword evidence="1" id="KW-0812">Transmembrane</keyword>
<keyword evidence="3" id="KW-1185">Reference proteome</keyword>
<feature type="transmembrane region" description="Helical" evidence="1">
    <location>
        <begin position="54"/>
        <end position="74"/>
    </location>
</feature>
<comment type="caution">
    <text evidence="2">The sequence shown here is derived from an EMBL/GenBank/DDBJ whole genome shotgun (WGS) entry which is preliminary data.</text>
</comment>